<evidence type="ECO:0000256" key="5">
    <source>
        <dbReference type="ARBA" id="ARBA00018141"/>
    </source>
</evidence>
<evidence type="ECO:0000256" key="10">
    <source>
        <dbReference type="ARBA" id="ARBA00048807"/>
    </source>
</evidence>
<keyword evidence="6" id="KW-0479">Metal-binding</keyword>
<proteinExistence type="inferred from homology"/>
<dbReference type="EC" id="4.1.2.50" evidence="4"/>
<accession>A0A1G6VY60</accession>
<dbReference type="PANTHER" id="PTHR12589">
    <property type="entry name" value="PYRUVOYL TETRAHYDROBIOPTERIN SYNTHASE"/>
    <property type="match status" value="1"/>
</dbReference>
<keyword evidence="12" id="KW-1185">Reference proteome</keyword>
<dbReference type="GO" id="GO:0070497">
    <property type="term" value="F:6-carboxytetrahydropterin synthase activity"/>
    <property type="evidence" value="ECO:0007669"/>
    <property type="project" value="UniProtKB-EC"/>
</dbReference>
<keyword evidence="8" id="KW-0456">Lyase</keyword>
<evidence type="ECO:0000313" key="12">
    <source>
        <dbReference type="Proteomes" id="UP000199501"/>
    </source>
</evidence>
<dbReference type="EMBL" id="FMZZ01000013">
    <property type="protein sequence ID" value="SDD58509.1"/>
    <property type="molecule type" value="Genomic_DNA"/>
</dbReference>
<evidence type="ECO:0000256" key="9">
    <source>
        <dbReference type="ARBA" id="ARBA00031449"/>
    </source>
</evidence>
<dbReference type="InterPro" id="IPR007115">
    <property type="entry name" value="6-PTP_synth/QueD"/>
</dbReference>
<evidence type="ECO:0000256" key="4">
    <source>
        <dbReference type="ARBA" id="ARBA00012982"/>
    </source>
</evidence>
<name>A0A1G6VY60_9PSEU</name>
<comment type="catalytic activity">
    <reaction evidence="10">
        <text>7,8-dihydroneopterin 3'-triphosphate + H2O = 6-carboxy-5,6,7,8-tetrahydropterin + triphosphate + acetaldehyde + 2 H(+)</text>
        <dbReference type="Rhea" id="RHEA:27966"/>
        <dbReference type="ChEBI" id="CHEBI:15343"/>
        <dbReference type="ChEBI" id="CHEBI:15377"/>
        <dbReference type="ChEBI" id="CHEBI:15378"/>
        <dbReference type="ChEBI" id="CHEBI:18036"/>
        <dbReference type="ChEBI" id="CHEBI:58462"/>
        <dbReference type="ChEBI" id="CHEBI:61032"/>
        <dbReference type="EC" id="4.1.2.50"/>
    </reaction>
</comment>
<dbReference type="SUPFAM" id="SSF55620">
    <property type="entry name" value="Tetrahydrobiopterin biosynthesis enzymes-like"/>
    <property type="match status" value="1"/>
</dbReference>
<keyword evidence="7" id="KW-0862">Zinc</keyword>
<dbReference type="AlphaFoldDB" id="A0A1G6VY60"/>
<dbReference type="Proteomes" id="UP000199501">
    <property type="component" value="Unassembled WGS sequence"/>
</dbReference>
<sequence length="236" mass="25166">MTEGSYMKVNDETSAARGQITVSQSFGFSASHELRLLPTSHKCRRNHRHNYTVTATALVRDGDHSDLSPLGDYLTSTFDHRLLNEQVDFHPTSELLAGHLAGWFHGNIKSAMPASLLAMTVSETSSTSARCDGVTGEITISKTFKSGRGDVTLIVGADGLDEVGFVTDFGDLKPFAAYLRGPAAAEAGLATTGPALADHLAGWFIDNIEPEIRGRLVSIQVISGTTTALCKRGDAS</sequence>
<evidence type="ECO:0000256" key="1">
    <source>
        <dbReference type="ARBA" id="ARBA00001947"/>
    </source>
</evidence>
<dbReference type="UniPathway" id="UPA00391"/>
<comment type="pathway">
    <text evidence="2">Purine metabolism; 7-cyano-7-deazaguanine biosynthesis.</text>
</comment>
<evidence type="ECO:0000256" key="2">
    <source>
        <dbReference type="ARBA" id="ARBA00005061"/>
    </source>
</evidence>
<reference evidence="12" key="1">
    <citation type="submission" date="2016-10" db="EMBL/GenBank/DDBJ databases">
        <authorList>
            <person name="Varghese N."/>
            <person name="Submissions S."/>
        </authorList>
    </citation>
    <scope>NUCLEOTIDE SEQUENCE [LARGE SCALE GENOMIC DNA]</scope>
    <source>
        <strain evidence="12">IBRC-M 10403</strain>
    </source>
</reference>
<protein>
    <recommendedName>
        <fullName evidence="5">6-carboxy-5,6,7,8-tetrahydropterin synthase</fullName>
        <ecNumber evidence="4">4.1.2.50</ecNumber>
    </recommendedName>
    <alternativeName>
        <fullName evidence="9">Queuosine biosynthesis protein QueD</fullName>
    </alternativeName>
</protein>
<dbReference type="STRING" id="1271860.SAMN05216174_113157"/>
<evidence type="ECO:0000313" key="11">
    <source>
        <dbReference type="EMBL" id="SDD58509.1"/>
    </source>
</evidence>
<evidence type="ECO:0000256" key="3">
    <source>
        <dbReference type="ARBA" id="ARBA00008900"/>
    </source>
</evidence>
<evidence type="ECO:0000256" key="7">
    <source>
        <dbReference type="ARBA" id="ARBA00022833"/>
    </source>
</evidence>
<evidence type="ECO:0000256" key="8">
    <source>
        <dbReference type="ARBA" id="ARBA00023239"/>
    </source>
</evidence>
<evidence type="ECO:0000256" key="6">
    <source>
        <dbReference type="ARBA" id="ARBA00022723"/>
    </source>
</evidence>
<dbReference type="Gene3D" id="3.30.479.10">
    <property type="entry name" value="6-pyruvoyl tetrahydropterin synthase/QueD"/>
    <property type="match status" value="1"/>
</dbReference>
<dbReference type="PANTHER" id="PTHR12589:SF7">
    <property type="entry name" value="6-PYRUVOYL TETRAHYDROBIOPTERIN SYNTHASE"/>
    <property type="match status" value="1"/>
</dbReference>
<comment type="cofactor">
    <cofactor evidence="1">
        <name>Zn(2+)</name>
        <dbReference type="ChEBI" id="CHEBI:29105"/>
    </cofactor>
</comment>
<comment type="similarity">
    <text evidence="3">Belongs to the PTPS family. QueD subfamily.</text>
</comment>
<gene>
    <name evidence="11" type="ORF">SAMN05216174_113157</name>
</gene>
<organism evidence="11 12">
    <name type="scientific">Actinokineospora iranica</name>
    <dbReference type="NCBI Taxonomy" id="1271860"/>
    <lineage>
        <taxon>Bacteria</taxon>
        <taxon>Bacillati</taxon>
        <taxon>Actinomycetota</taxon>
        <taxon>Actinomycetes</taxon>
        <taxon>Pseudonocardiales</taxon>
        <taxon>Pseudonocardiaceae</taxon>
        <taxon>Actinokineospora</taxon>
    </lineage>
</organism>
<dbReference type="Pfam" id="PF01242">
    <property type="entry name" value="PTPS"/>
    <property type="match status" value="1"/>
</dbReference>
<dbReference type="InterPro" id="IPR038418">
    <property type="entry name" value="6-PTP_synth/QueD_sf"/>
</dbReference>
<dbReference type="GO" id="GO:0046872">
    <property type="term" value="F:metal ion binding"/>
    <property type="evidence" value="ECO:0007669"/>
    <property type="project" value="UniProtKB-KW"/>
</dbReference>